<evidence type="ECO:0000256" key="1">
    <source>
        <dbReference type="ARBA" id="ARBA00022741"/>
    </source>
</evidence>
<keyword evidence="2" id="KW-0378">Hydrolase</keyword>
<dbReference type="EMBL" id="BMPZ01000012">
    <property type="protein sequence ID" value="GGI91595.1"/>
    <property type="molecule type" value="Genomic_DNA"/>
</dbReference>
<dbReference type="InterPro" id="IPR029000">
    <property type="entry name" value="Cyclophilin-like_dom_sf"/>
</dbReference>
<dbReference type="AlphaFoldDB" id="A0A917NDI3"/>
<dbReference type="Proteomes" id="UP000613743">
    <property type="component" value="Unassembled WGS sequence"/>
</dbReference>
<dbReference type="InterPro" id="IPR003833">
    <property type="entry name" value="CT_C_D"/>
</dbReference>
<keyword evidence="6" id="KW-1185">Reference proteome</keyword>
<dbReference type="GO" id="GO:0005524">
    <property type="term" value="F:ATP binding"/>
    <property type="evidence" value="ECO:0007669"/>
    <property type="project" value="UniProtKB-KW"/>
</dbReference>
<evidence type="ECO:0000259" key="4">
    <source>
        <dbReference type="SMART" id="SM00796"/>
    </source>
</evidence>
<dbReference type="SUPFAM" id="SSF50891">
    <property type="entry name" value="Cyclophilin-like"/>
    <property type="match status" value="1"/>
</dbReference>
<protein>
    <recommendedName>
        <fullName evidence="4">Carboxyltransferase domain-containing protein</fullName>
    </recommendedName>
</protein>
<dbReference type="NCBIfam" id="TIGR00370">
    <property type="entry name" value="5-oxoprolinase subunit PxpB"/>
    <property type="match status" value="1"/>
</dbReference>
<dbReference type="InterPro" id="IPR010016">
    <property type="entry name" value="PxpB"/>
</dbReference>
<keyword evidence="1" id="KW-0547">Nucleotide-binding</keyword>
<evidence type="ECO:0000256" key="2">
    <source>
        <dbReference type="ARBA" id="ARBA00022801"/>
    </source>
</evidence>
<dbReference type="PANTHER" id="PTHR34698:SF2">
    <property type="entry name" value="5-OXOPROLINASE SUBUNIT B"/>
    <property type="match status" value="1"/>
</dbReference>
<accession>A0A917NDI3</accession>
<feature type="domain" description="Carboxyltransferase" evidence="4">
    <location>
        <begin position="4"/>
        <end position="231"/>
    </location>
</feature>
<keyword evidence="3" id="KW-0067">ATP-binding</keyword>
<dbReference type="SMART" id="SM00796">
    <property type="entry name" value="AHS1"/>
    <property type="match status" value="1"/>
</dbReference>
<proteinExistence type="predicted"/>
<reference evidence="5" key="2">
    <citation type="submission" date="2020-09" db="EMBL/GenBank/DDBJ databases">
        <authorList>
            <person name="Sun Q."/>
            <person name="Ohkuma M."/>
        </authorList>
    </citation>
    <scope>NUCLEOTIDE SEQUENCE</scope>
    <source>
        <strain evidence="5">JCM 30804</strain>
    </source>
</reference>
<organism evidence="5 6">
    <name type="scientific">Shewanella gelidii</name>
    <dbReference type="NCBI Taxonomy" id="1642821"/>
    <lineage>
        <taxon>Bacteria</taxon>
        <taxon>Pseudomonadati</taxon>
        <taxon>Pseudomonadota</taxon>
        <taxon>Gammaproteobacteria</taxon>
        <taxon>Alteromonadales</taxon>
        <taxon>Shewanellaceae</taxon>
        <taxon>Shewanella</taxon>
    </lineage>
</organism>
<reference evidence="5" key="1">
    <citation type="journal article" date="2014" name="Int. J. Syst. Evol. Microbiol.">
        <title>Complete genome sequence of Corynebacterium casei LMG S-19264T (=DSM 44701T), isolated from a smear-ripened cheese.</title>
        <authorList>
            <consortium name="US DOE Joint Genome Institute (JGI-PGF)"/>
            <person name="Walter F."/>
            <person name="Albersmeier A."/>
            <person name="Kalinowski J."/>
            <person name="Ruckert C."/>
        </authorList>
    </citation>
    <scope>NUCLEOTIDE SEQUENCE</scope>
    <source>
        <strain evidence="5">JCM 30804</strain>
    </source>
</reference>
<evidence type="ECO:0000256" key="3">
    <source>
        <dbReference type="ARBA" id="ARBA00022840"/>
    </source>
</evidence>
<dbReference type="GO" id="GO:0016787">
    <property type="term" value="F:hydrolase activity"/>
    <property type="evidence" value="ECO:0007669"/>
    <property type="project" value="UniProtKB-KW"/>
</dbReference>
<evidence type="ECO:0000313" key="6">
    <source>
        <dbReference type="Proteomes" id="UP000613743"/>
    </source>
</evidence>
<comment type="caution">
    <text evidence="5">The sequence shown here is derived from an EMBL/GenBank/DDBJ whole genome shotgun (WGS) entry which is preliminary data.</text>
</comment>
<dbReference type="RefSeq" id="WP_188922666.1">
    <property type="nucleotide sequence ID" value="NZ_BMPZ01000012.1"/>
</dbReference>
<gene>
    <name evidence="5" type="primary">ybgJ</name>
    <name evidence="5" type="ORF">GCM10009332_31200</name>
</gene>
<name>A0A917NDI3_9GAMM</name>
<sequence>MTGYRVYRLSERAIVLEVEATYCNQSETSTQNKINVLAESLRDSILPDYNFDIYSRPQNTENFTDAIISVVSGFLNLTLYLKHSNHIDYWLNELQTLWQQMLCSRDAQHSAQHIVVPVIYGTENPSYGPDLNKLAAERGLSPKQVVDIHCQSEYPIYFLGFQPGFAYLGNLDKRLHTPRLANPRLKIPAGSVAIGGESTGVYPNDSPGGWHIIGRTDLILFDHNRSPSCLFRPGDSVTFKAVSAFERGV</sequence>
<dbReference type="Pfam" id="PF02682">
    <property type="entry name" value="CT_C_D"/>
    <property type="match status" value="1"/>
</dbReference>
<dbReference type="PANTHER" id="PTHR34698">
    <property type="entry name" value="5-OXOPROLINASE SUBUNIT B"/>
    <property type="match status" value="1"/>
</dbReference>
<evidence type="ECO:0000313" key="5">
    <source>
        <dbReference type="EMBL" id="GGI91595.1"/>
    </source>
</evidence>
<dbReference type="Gene3D" id="2.40.100.10">
    <property type="entry name" value="Cyclophilin-like"/>
    <property type="match status" value="1"/>
</dbReference>